<gene>
    <name evidence="1" type="ORF">PM001_LOCUS15177</name>
</gene>
<comment type="caution">
    <text evidence="1">The sequence shown here is derived from an EMBL/GenBank/DDBJ whole genome shotgun (WGS) entry which is preliminary data.</text>
</comment>
<dbReference type="Proteomes" id="UP001162060">
    <property type="component" value="Unassembled WGS sequence"/>
</dbReference>
<reference evidence="1" key="1">
    <citation type="submission" date="2024-01" db="EMBL/GenBank/DDBJ databases">
        <authorList>
            <person name="Webb A."/>
        </authorList>
    </citation>
    <scope>NUCLEOTIDE SEQUENCE</scope>
    <source>
        <strain evidence="1">Pm1</strain>
    </source>
</reference>
<evidence type="ECO:0000313" key="2">
    <source>
        <dbReference type="Proteomes" id="UP001162060"/>
    </source>
</evidence>
<accession>A0AAV1U821</accession>
<evidence type="ECO:0008006" key="3">
    <source>
        <dbReference type="Google" id="ProtNLM"/>
    </source>
</evidence>
<organism evidence="1 2">
    <name type="scientific">Peronospora matthiolae</name>
    <dbReference type="NCBI Taxonomy" id="2874970"/>
    <lineage>
        <taxon>Eukaryota</taxon>
        <taxon>Sar</taxon>
        <taxon>Stramenopiles</taxon>
        <taxon>Oomycota</taxon>
        <taxon>Peronosporomycetes</taxon>
        <taxon>Peronosporales</taxon>
        <taxon>Peronosporaceae</taxon>
        <taxon>Peronospora</taxon>
    </lineage>
</organism>
<name>A0AAV1U821_9STRA</name>
<dbReference type="EMBL" id="CAKLBY020000159">
    <property type="protein sequence ID" value="CAK7930027.1"/>
    <property type="molecule type" value="Genomic_DNA"/>
</dbReference>
<evidence type="ECO:0000313" key="1">
    <source>
        <dbReference type="EMBL" id="CAK7930027.1"/>
    </source>
</evidence>
<proteinExistence type="predicted"/>
<dbReference type="AlphaFoldDB" id="A0AAV1U821"/>
<dbReference type="Gene3D" id="3.60.10.10">
    <property type="entry name" value="Endonuclease/exonuclease/phosphatase"/>
    <property type="match status" value="1"/>
</dbReference>
<protein>
    <recommendedName>
        <fullName evidence="3">Endonuclease/exonuclease/phosphatase domain-containing protein</fullName>
    </recommendedName>
</protein>
<sequence length="159" mass="18260">MEHWTAHWMAATAILDDREFTIINVYAPVLRSEREKLFQSLEHVVSSVDSPVFLCGNFNCTLLDSRDRSYTSRWNSHDPPALRRLLDCGGLTDVLDDDIDDHDSDIDWRVKHHTYFYTMPGGREASCRLDRWYCSAVDGEWVRVIGTSIPGPFSDHNGV</sequence>
<dbReference type="InterPro" id="IPR036691">
    <property type="entry name" value="Endo/exonu/phosph_ase_sf"/>
</dbReference>
<dbReference type="SUPFAM" id="SSF56219">
    <property type="entry name" value="DNase I-like"/>
    <property type="match status" value="1"/>
</dbReference>